<keyword evidence="4" id="KW-1185">Reference proteome</keyword>
<dbReference type="InterPro" id="IPR002035">
    <property type="entry name" value="VWF_A"/>
</dbReference>
<dbReference type="PANTHER" id="PTHR47763">
    <property type="entry name" value="ALPHA-PROTEIN KINASE VWKA"/>
    <property type="match status" value="1"/>
</dbReference>
<evidence type="ECO:0000259" key="2">
    <source>
        <dbReference type="PROSITE" id="PS50234"/>
    </source>
</evidence>
<feature type="domain" description="VWFA" evidence="2">
    <location>
        <begin position="35"/>
        <end position="238"/>
    </location>
</feature>
<dbReference type="AlphaFoldDB" id="A0A4Y7TAK2"/>
<dbReference type="SUPFAM" id="SSF53300">
    <property type="entry name" value="vWA-like"/>
    <property type="match status" value="1"/>
</dbReference>
<dbReference type="Proteomes" id="UP000298030">
    <property type="component" value="Unassembled WGS sequence"/>
</dbReference>
<dbReference type="OrthoDB" id="301415at2759"/>
<reference evidence="3 4" key="1">
    <citation type="journal article" date="2019" name="Nat. Ecol. Evol.">
        <title>Megaphylogeny resolves global patterns of mushroom evolution.</title>
        <authorList>
            <person name="Varga T."/>
            <person name="Krizsan K."/>
            <person name="Foldi C."/>
            <person name="Dima B."/>
            <person name="Sanchez-Garcia M."/>
            <person name="Sanchez-Ramirez S."/>
            <person name="Szollosi G.J."/>
            <person name="Szarkandi J.G."/>
            <person name="Papp V."/>
            <person name="Albert L."/>
            <person name="Andreopoulos W."/>
            <person name="Angelini C."/>
            <person name="Antonin V."/>
            <person name="Barry K.W."/>
            <person name="Bougher N.L."/>
            <person name="Buchanan P."/>
            <person name="Buyck B."/>
            <person name="Bense V."/>
            <person name="Catcheside P."/>
            <person name="Chovatia M."/>
            <person name="Cooper J."/>
            <person name="Damon W."/>
            <person name="Desjardin D."/>
            <person name="Finy P."/>
            <person name="Geml J."/>
            <person name="Haridas S."/>
            <person name="Hughes K."/>
            <person name="Justo A."/>
            <person name="Karasinski D."/>
            <person name="Kautmanova I."/>
            <person name="Kiss B."/>
            <person name="Kocsube S."/>
            <person name="Kotiranta H."/>
            <person name="LaButti K.M."/>
            <person name="Lechner B.E."/>
            <person name="Liimatainen K."/>
            <person name="Lipzen A."/>
            <person name="Lukacs Z."/>
            <person name="Mihaltcheva S."/>
            <person name="Morgado L.N."/>
            <person name="Niskanen T."/>
            <person name="Noordeloos M.E."/>
            <person name="Ohm R.A."/>
            <person name="Ortiz-Santana B."/>
            <person name="Ovrebo C."/>
            <person name="Racz N."/>
            <person name="Riley R."/>
            <person name="Savchenko A."/>
            <person name="Shiryaev A."/>
            <person name="Soop K."/>
            <person name="Spirin V."/>
            <person name="Szebenyi C."/>
            <person name="Tomsovsky M."/>
            <person name="Tulloss R.E."/>
            <person name="Uehling J."/>
            <person name="Grigoriev I.V."/>
            <person name="Vagvolgyi C."/>
            <person name="Papp T."/>
            <person name="Martin F.M."/>
            <person name="Miettinen O."/>
            <person name="Hibbett D.S."/>
            <person name="Nagy L.G."/>
        </authorList>
    </citation>
    <scope>NUCLEOTIDE SEQUENCE [LARGE SCALE GENOMIC DNA]</scope>
    <source>
        <strain evidence="3 4">FP101781</strain>
    </source>
</reference>
<dbReference type="InterPro" id="IPR052969">
    <property type="entry name" value="Thr-specific_kinase-like"/>
</dbReference>
<dbReference type="EMBL" id="QPFP01000021">
    <property type="protein sequence ID" value="TEB30958.1"/>
    <property type="molecule type" value="Genomic_DNA"/>
</dbReference>
<name>A0A4Y7TAK2_COPMI</name>
<feature type="region of interest" description="Disordered" evidence="1">
    <location>
        <begin position="457"/>
        <end position="477"/>
    </location>
</feature>
<proteinExistence type="predicted"/>
<evidence type="ECO:0000313" key="3">
    <source>
        <dbReference type="EMBL" id="TEB30958.1"/>
    </source>
</evidence>
<feature type="compositionally biased region" description="Low complexity" evidence="1">
    <location>
        <begin position="393"/>
        <end position="420"/>
    </location>
</feature>
<evidence type="ECO:0000313" key="4">
    <source>
        <dbReference type="Proteomes" id="UP000298030"/>
    </source>
</evidence>
<dbReference type="InterPro" id="IPR036465">
    <property type="entry name" value="vWFA_dom_sf"/>
</dbReference>
<dbReference type="Pfam" id="PF00092">
    <property type="entry name" value="VWA"/>
    <property type="match status" value="1"/>
</dbReference>
<feature type="region of interest" description="Disordered" evidence="1">
    <location>
        <begin position="360"/>
        <end position="423"/>
    </location>
</feature>
<dbReference type="Gene3D" id="3.40.50.410">
    <property type="entry name" value="von Willebrand factor, type A domain"/>
    <property type="match status" value="1"/>
</dbReference>
<comment type="caution">
    <text evidence="3">The sequence shown here is derived from an EMBL/GenBank/DDBJ whole genome shotgun (WGS) entry which is preliminary data.</text>
</comment>
<organism evidence="3 4">
    <name type="scientific">Coprinellus micaceus</name>
    <name type="common">Glistening ink-cap mushroom</name>
    <name type="synonym">Coprinus micaceus</name>
    <dbReference type="NCBI Taxonomy" id="71717"/>
    <lineage>
        <taxon>Eukaryota</taxon>
        <taxon>Fungi</taxon>
        <taxon>Dikarya</taxon>
        <taxon>Basidiomycota</taxon>
        <taxon>Agaricomycotina</taxon>
        <taxon>Agaricomycetes</taxon>
        <taxon>Agaricomycetidae</taxon>
        <taxon>Agaricales</taxon>
        <taxon>Agaricineae</taxon>
        <taxon>Psathyrellaceae</taxon>
        <taxon>Coprinellus</taxon>
    </lineage>
</organism>
<feature type="compositionally biased region" description="Pro residues" evidence="1">
    <location>
        <begin position="383"/>
        <end position="392"/>
    </location>
</feature>
<dbReference type="GO" id="GO:0004674">
    <property type="term" value="F:protein serine/threonine kinase activity"/>
    <property type="evidence" value="ECO:0007669"/>
    <property type="project" value="TreeGrafter"/>
</dbReference>
<dbReference type="GO" id="GO:0005737">
    <property type="term" value="C:cytoplasm"/>
    <property type="evidence" value="ECO:0007669"/>
    <property type="project" value="TreeGrafter"/>
</dbReference>
<feature type="region of interest" description="Disordered" evidence="1">
    <location>
        <begin position="1"/>
        <end position="31"/>
    </location>
</feature>
<dbReference type="STRING" id="71717.A0A4Y7TAK2"/>
<protein>
    <submittedName>
        <fullName evidence="3">VWA-like protein</fullName>
    </submittedName>
</protein>
<dbReference type="PANTHER" id="PTHR47763:SF1">
    <property type="entry name" value="DUF659 DOMAIN-CONTAINING PROTEIN"/>
    <property type="match status" value="1"/>
</dbReference>
<accession>A0A4Y7TAK2</accession>
<dbReference type="SMART" id="SM00327">
    <property type="entry name" value="VWA"/>
    <property type="match status" value="1"/>
</dbReference>
<feature type="compositionally biased region" description="Basic and acidic residues" evidence="1">
    <location>
        <begin position="22"/>
        <end position="31"/>
    </location>
</feature>
<dbReference type="CDD" id="cd00198">
    <property type="entry name" value="vWFA"/>
    <property type="match status" value="1"/>
</dbReference>
<sequence>MTTFPTADAPTTEPGIQPGPPENKKEESKANKPLDILFLQDATGSQGPYITSARTAIQEICTKISSSASLSKGALRFGLIAFRDHPPQDNTFVTKNFGFTDDVGVMKKSLDSLTATGGGDGPEASTAALAEALNTEWKDDAVKIVVLITDAPPHGIGEGGDGFRDGSPDQNDPLDIARQMAQRGITLYVIACEPALSRYLHAVDFYRALCQITSGRMVPLLNASQLGDYIVGSAVETLETEALIGEFQQVILDDVYGQGKPIEEVMQSVQQQMEQRNVQINTLNVEDIYVPSVEADFNTNVWASAGSVKTARAKTQVQQQPRLKSSFAGAPSAPIGSWGSYGASGEGAAPPTGASSLFSIRSRAKKSAHSPAPRTGLAMAPAPGAPPPPPAPASAFGAYASASVPQPTMQQQQQVQMQQQKVDHSQTKRVVMQSLMRNAVVGAGGVLTPTGEYAGKAQVQVQPGAPAPPEASGSDAV</sequence>
<gene>
    <name evidence="3" type="ORF">FA13DRAFT_1792078</name>
</gene>
<dbReference type="PROSITE" id="PS50234">
    <property type="entry name" value="VWFA"/>
    <property type="match status" value="1"/>
</dbReference>
<evidence type="ECO:0000256" key="1">
    <source>
        <dbReference type="SAM" id="MobiDB-lite"/>
    </source>
</evidence>